<dbReference type="RefSeq" id="WP_271322929.1">
    <property type="nucleotide sequence ID" value="NZ_JAAGKO020000016.1"/>
</dbReference>
<reference evidence="4 5" key="1">
    <citation type="submission" date="2023-05" db="EMBL/GenBank/DDBJ databases">
        <title>Streptantibioticus silvisoli sp. nov., acidotolerant actinomycetes 1 from pine litter.</title>
        <authorList>
            <person name="Swiecimska M."/>
            <person name="Golinska P."/>
            <person name="Sangal V."/>
            <person name="Wachnowicz B."/>
            <person name="Goodfellow M."/>
        </authorList>
    </citation>
    <scope>NUCLEOTIDE SEQUENCE [LARGE SCALE GENOMIC DNA]</scope>
    <source>
        <strain evidence="4 5">SL54</strain>
    </source>
</reference>
<comment type="caution">
    <text evidence="4">The sequence shown here is derived from an EMBL/GenBank/DDBJ whole genome shotgun (WGS) entry which is preliminary data.</text>
</comment>
<feature type="region of interest" description="Disordered" evidence="1">
    <location>
        <begin position="1"/>
        <end position="35"/>
    </location>
</feature>
<feature type="region of interest" description="Disordered" evidence="1">
    <location>
        <begin position="217"/>
        <end position="324"/>
    </location>
</feature>
<dbReference type="PRINTS" id="PR00834">
    <property type="entry name" value="PROTEASES2C"/>
</dbReference>
<evidence type="ECO:0000256" key="2">
    <source>
        <dbReference type="SAM" id="Phobius"/>
    </source>
</evidence>
<keyword evidence="2" id="KW-0812">Transmembrane</keyword>
<name>A0ABT6VYS5_9ACTN</name>
<gene>
    <name evidence="4" type="ORF">POF43_013065</name>
</gene>
<evidence type="ECO:0000313" key="5">
    <source>
        <dbReference type="Proteomes" id="UP001156398"/>
    </source>
</evidence>
<dbReference type="Pfam" id="PF00089">
    <property type="entry name" value="Trypsin"/>
    <property type="match status" value="1"/>
</dbReference>
<dbReference type="Gene3D" id="2.40.10.10">
    <property type="entry name" value="Trypsin-like serine proteases"/>
    <property type="match status" value="1"/>
</dbReference>
<feature type="compositionally biased region" description="Polar residues" evidence="1">
    <location>
        <begin position="233"/>
        <end position="243"/>
    </location>
</feature>
<feature type="transmembrane region" description="Helical" evidence="2">
    <location>
        <begin position="44"/>
        <end position="65"/>
    </location>
</feature>
<keyword evidence="5" id="KW-1185">Reference proteome</keyword>
<keyword evidence="2" id="KW-0472">Membrane</keyword>
<feature type="compositionally biased region" description="Pro residues" evidence="1">
    <location>
        <begin position="22"/>
        <end position="34"/>
    </location>
</feature>
<proteinExistence type="predicted"/>
<dbReference type="InterPro" id="IPR043504">
    <property type="entry name" value="Peptidase_S1_PA_chymotrypsin"/>
</dbReference>
<dbReference type="EMBL" id="JAAGKO020000016">
    <property type="protein sequence ID" value="MDI5963635.1"/>
    <property type="molecule type" value="Genomic_DNA"/>
</dbReference>
<dbReference type="InterPro" id="IPR001254">
    <property type="entry name" value="Trypsin_dom"/>
</dbReference>
<feature type="compositionally biased region" description="Gly residues" evidence="1">
    <location>
        <begin position="315"/>
        <end position="324"/>
    </location>
</feature>
<evidence type="ECO:0000256" key="1">
    <source>
        <dbReference type="SAM" id="MobiDB-lite"/>
    </source>
</evidence>
<dbReference type="PANTHER" id="PTHR22939">
    <property type="entry name" value="SERINE PROTEASE FAMILY S1C HTRA-RELATED"/>
    <property type="match status" value="1"/>
</dbReference>
<keyword evidence="2" id="KW-1133">Transmembrane helix</keyword>
<dbReference type="Pfam" id="PF13365">
    <property type="entry name" value="Trypsin_2"/>
    <property type="match status" value="1"/>
</dbReference>
<accession>A0ABT6VYS5</accession>
<evidence type="ECO:0000313" key="4">
    <source>
        <dbReference type="EMBL" id="MDI5963635.1"/>
    </source>
</evidence>
<organism evidence="4 5">
    <name type="scientific">Streptantibioticus silvisoli</name>
    <dbReference type="NCBI Taxonomy" id="2705255"/>
    <lineage>
        <taxon>Bacteria</taxon>
        <taxon>Bacillati</taxon>
        <taxon>Actinomycetota</taxon>
        <taxon>Actinomycetes</taxon>
        <taxon>Kitasatosporales</taxon>
        <taxon>Streptomycetaceae</taxon>
        <taxon>Streptantibioticus</taxon>
    </lineage>
</organism>
<evidence type="ECO:0000259" key="3">
    <source>
        <dbReference type="Pfam" id="PF00089"/>
    </source>
</evidence>
<dbReference type="InterPro" id="IPR001940">
    <property type="entry name" value="Peptidase_S1C"/>
</dbReference>
<dbReference type="PANTHER" id="PTHR22939:SF129">
    <property type="entry name" value="SERINE PROTEASE HTRA2, MITOCHONDRIAL"/>
    <property type="match status" value="1"/>
</dbReference>
<dbReference type="Proteomes" id="UP001156398">
    <property type="component" value="Unassembled WGS sequence"/>
</dbReference>
<dbReference type="Gene3D" id="2.40.10.120">
    <property type="match status" value="1"/>
</dbReference>
<feature type="compositionally biased region" description="Gly residues" evidence="1">
    <location>
        <begin position="247"/>
        <end position="308"/>
    </location>
</feature>
<protein>
    <submittedName>
        <fullName evidence="4">Trypsin-like peptidase domain-containing protein</fullName>
    </submittedName>
</protein>
<dbReference type="InterPro" id="IPR009003">
    <property type="entry name" value="Peptidase_S1_PA"/>
</dbReference>
<feature type="compositionally biased region" description="Polar residues" evidence="1">
    <location>
        <begin position="1"/>
        <end position="13"/>
    </location>
</feature>
<sequence>MTDSFHSSSGSTQPDAAGGAAYPPPPSYEPFAPPRPRRRIGRSVALVAAVALVSGLVGGGAAALIGNARDSSATAGAAVTGTTTASLTPNGVAAVAKAVSPSIVEITADNSEGEAIGSGVVLSSDGTILTNNHVVSGSDTIKITLSTGKTYTADVVTTDPSKDLAVIKAEKASGLKKATLGNSAQVAVGDPVVAIGSPEGLAGTVTSGVVSALNRSVTVPKEEGSSGSGSGSNDQGASDTNGESNPFGGGSGDPFGGLGGLSGGGDNGGGSDNGGGGLSGGGNGLSGGGQDGGGSSGNGGGSQGGGNGDQWPFEFGGGQYNGQVGGQTTTYKALQTDASLNPGNSGGALINLSGQIIGINSAMYAPSSSDASSGDSSSGSVGLGFAIPIDTVKTFLTSNHVSFTS</sequence>
<dbReference type="SUPFAM" id="SSF50494">
    <property type="entry name" value="Trypsin-like serine proteases"/>
    <property type="match status" value="1"/>
</dbReference>
<feature type="domain" description="Peptidase S1" evidence="3">
    <location>
        <begin position="326"/>
        <end position="367"/>
    </location>
</feature>